<sequence>MPTVVCSRTDCLNHSAEVCMANRVEWCQGQCSGYITSREAMRANAPPVERKHGAIIPKQCRPIR</sequence>
<evidence type="ECO:0000313" key="1">
    <source>
        <dbReference type="EMBL" id="TCL37233.1"/>
    </source>
</evidence>
<keyword evidence="2" id="KW-1185">Reference proteome</keyword>
<dbReference type="OrthoDB" id="1632186at2"/>
<dbReference type="AlphaFoldDB" id="A0A4R1PZU6"/>
<accession>A0A4R1PZU6</accession>
<organism evidence="1 2">
    <name type="scientific">Anaerospora hongkongensis</name>
    <dbReference type="NCBI Taxonomy" id="244830"/>
    <lineage>
        <taxon>Bacteria</taxon>
        <taxon>Bacillati</taxon>
        <taxon>Bacillota</taxon>
        <taxon>Negativicutes</taxon>
        <taxon>Selenomonadales</taxon>
        <taxon>Sporomusaceae</taxon>
        <taxon>Anaerospora</taxon>
    </lineage>
</organism>
<reference evidence="1 2" key="1">
    <citation type="submission" date="2019-03" db="EMBL/GenBank/DDBJ databases">
        <title>Genomic Encyclopedia of Type Strains, Phase IV (KMG-IV): sequencing the most valuable type-strain genomes for metagenomic binning, comparative biology and taxonomic classification.</title>
        <authorList>
            <person name="Goeker M."/>
        </authorList>
    </citation>
    <scope>NUCLEOTIDE SEQUENCE [LARGE SCALE GENOMIC DNA]</scope>
    <source>
        <strain evidence="1 2">DSM 15969</strain>
    </source>
</reference>
<evidence type="ECO:0008006" key="3">
    <source>
        <dbReference type="Google" id="ProtNLM"/>
    </source>
</evidence>
<name>A0A4R1PZU6_9FIRM</name>
<protein>
    <recommendedName>
        <fullName evidence="3">DUF1540 domain-containing protein</fullName>
    </recommendedName>
</protein>
<dbReference type="EMBL" id="SLUI01000006">
    <property type="protein sequence ID" value="TCL37233.1"/>
    <property type="molecule type" value="Genomic_DNA"/>
</dbReference>
<proteinExistence type="predicted"/>
<dbReference type="RefSeq" id="WP_132079462.1">
    <property type="nucleotide sequence ID" value="NZ_DAIMLW010000003.1"/>
</dbReference>
<gene>
    <name evidence="1" type="ORF">EV210_106100</name>
</gene>
<dbReference type="Proteomes" id="UP000295063">
    <property type="component" value="Unassembled WGS sequence"/>
</dbReference>
<comment type="caution">
    <text evidence="1">The sequence shown here is derived from an EMBL/GenBank/DDBJ whole genome shotgun (WGS) entry which is preliminary data.</text>
</comment>
<evidence type="ECO:0000313" key="2">
    <source>
        <dbReference type="Proteomes" id="UP000295063"/>
    </source>
</evidence>